<evidence type="ECO:0000259" key="1">
    <source>
        <dbReference type="PROSITE" id="PS51186"/>
    </source>
</evidence>
<dbReference type="SUPFAM" id="SSF55729">
    <property type="entry name" value="Acyl-CoA N-acyltransferases (Nat)"/>
    <property type="match status" value="1"/>
</dbReference>
<keyword evidence="3" id="KW-1185">Reference proteome</keyword>
<dbReference type="Pfam" id="PF13302">
    <property type="entry name" value="Acetyltransf_3"/>
    <property type="match status" value="1"/>
</dbReference>
<evidence type="ECO:0000313" key="3">
    <source>
        <dbReference type="Proteomes" id="UP000192939"/>
    </source>
</evidence>
<organism evidence="2 3">
    <name type="scientific">Paenibacillus barengoltzii J12</name>
    <dbReference type="NCBI Taxonomy" id="935846"/>
    <lineage>
        <taxon>Bacteria</taxon>
        <taxon>Bacillati</taxon>
        <taxon>Bacillota</taxon>
        <taxon>Bacilli</taxon>
        <taxon>Bacillales</taxon>
        <taxon>Paenibacillaceae</taxon>
        <taxon>Paenibacillus</taxon>
    </lineage>
</organism>
<gene>
    <name evidence="2" type="ORF">SAMN02744124_03808</name>
</gene>
<name>A0ABY1M3Y2_9BACL</name>
<reference evidence="2 3" key="1">
    <citation type="submission" date="2017-04" db="EMBL/GenBank/DDBJ databases">
        <authorList>
            <person name="Varghese N."/>
            <person name="Submissions S."/>
        </authorList>
    </citation>
    <scope>NUCLEOTIDE SEQUENCE [LARGE SCALE GENOMIC DNA]</scope>
    <source>
        <strain evidence="2 3">J12</strain>
    </source>
</reference>
<dbReference type="RefSeq" id="WP_016314329.1">
    <property type="nucleotide sequence ID" value="NZ_FXAE01000054.1"/>
</dbReference>
<dbReference type="EMBL" id="FXAE01000054">
    <property type="protein sequence ID" value="SMF57425.1"/>
    <property type="molecule type" value="Genomic_DNA"/>
</dbReference>
<proteinExistence type="predicted"/>
<dbReference type="InterPro" id="IPR016181">
    <property type="entry name" value="Acyl_CoA_acyltransferase"/>
</dbReference>
<accession>A0ABY1M3Y2</accession>
<dbReference type="GeneID" id="43346866"/>
<dbReference type="Proteomes" id="UP000192939">
    <property type="component" value="Unassembled WGS sequence"/>
</dbReference>
<evidence type="ECO:0000313" key="2">
    <source>
        <dbReference type="EMBL" id="SMF57425.1"/>
    </source>
</evidence>
<protein>
    <submittedName>
        <fullName evidence="2">Protein N-acetyltransferase, RimJ/RimL family</fullName>
    </submittedName>
</protein>
<dbReference type="PANTHER" id="PTHR43415">
    <property type="entry name" value="SPERMIDINE N(1)-ACETYLTRANSFERASE"/>
    <property type="match status" value="1"/>
</dbReference>
<dbReference type="Gene3D" id="3.40.630.30">
    <property type="match status" value="1"/>
</dbReference>
<dbReference type="InterPro" id="IPR000182">
    <property type="entry name" value="GNAT_dom"/>
</dbReference>
<dbReference type="PANTHER" id="PTHR43415:SF3">
    <property type="entry name" value="GNAT-FAMILY ACETYLTRANSFERASE"/>
    <property type="match status" value="1"/>
</dbReference>
<comment type="caution">
    <text evidence="2">The sequence shown here is derived from an EMBL/GenBank/DDBJ whole genome shotgun (WGS) entry which is preliminary data.</text>
</comment>
<sequence>MSNAGFLMGEKVYLRPMNVEDAEWYYLNLHEPEVRKWTGTKRHFTKDFIASYLERKSQDDFTVLLAIVRRDDDRPIGDIALQDIDPSNRCCNIRIAINQTSDTGKGYGSEAMKLMLDYGFGVLNLHRIELNVFDYNARAMHVYEKLGFKREGVQREALFYDHKYHDSILMSILEDEFRALHVRQ</sequence>
<feature type="domain" description="N-acetyltransferase" evidence="1">
    <location>
        <begin position="12"/>
        <end position="175"/>
    </location>
</feature>
<dbReference type="PROSITE" id="PS51186">
    <property type="entry name" value="GNAT"/>
    <property type="match status" value="1"/>
</dbReference>